<feature type="coiled-coil region" evidence="3">
    <location>
        <begin position="53"/>
        <end position="80"/>
    </location>
</feature>
<dbReference type="STRING" id="307972.A0A2G8JLS9"/>
<dbReference type="InterPro" id="IPR055129">
    <property type="entry name" value="YEATS_dom"/>
</dbReference>
<dbReference type="GO" id="GO:0006355">
    <property type="term" value="P:regulation of DNA-templated transcription"/>
    <property type="evidence" value="ECO:0007669"/>
    <property type="project" value="InterPro"/>
</dbReference>
<dbReference type="Proteomes" id="UP000230750">
    <property type="component" value="Unassembled WGS sequence"/>
</dbReference>
<reference evidence="6 7" key="1">
    <citation type="journal article" date="2017" name="PLoS Biol.">
        <title>The sea cucumber genome provides insights into morphological evolution and visceral regeneration.</title>
        <authorList>
            <person name="Zhang X."/>
            <person name="Sun L."/>
            <person name="Yuan J."/>
            <person name="Sun Y."/>
            <person name="Gao Y."/>
            <person name="Zhang L."/>
            <person name="Li S."/>
            <person name="Dai H."/>
            <person name="Hamel J.F."/>
            <person name="Liu C."/>
            <person name="Yu Y."/>
            <person name="Liu S."/>
            <person name="Lin W."/>
            <person name="Guo K."/>
            <person name="Jin S."/>
            <person name="Xu P."/>
            <person name="Storey K.B."/>
            <person name="Huan P."/>
            <person name="Zhang T."/>
            <person name="Zhou Y."/>
            <person name="Zhang J."/>
            <person name="Lin C."/>
            <person name="Li X."/>
            <person name="Xing L."/>
            <person name="Huo D."/>
            <person name="Sun M."/>
            <person name="Wang L."/>
            <person name="Mercier A."/>
            <person name="Li F."/>
            <person name="Yang H."/>
            <person name="Xiang J."/>
        </authorList>
    </citation>
    <scope>NUCLEOTIDE SEQUENCE [LARGE SCALE GENOMIC DNA]</scope>
    <source>
        <strain evidence="6">Shaxun</strain>
        <tissue evidence="6">Muscle</tissue>
    </source>
</reference>
<evidence type="ECO:0000256" key="2">
    <source>
        <dbReference type="PROSITE-ProRule" id="PRU00376"/>
    </source>
</evidence>
<sequence>MASKRSSSYLGSDGSDQDPDYAMVTSSHPVKKQKLHQQDAKDTTVKKIENIIKKHFSVEIKNKEKEIDLADERIHQVRMMLDKLRACVVANFYGNAGRCPGSEKSKHKIDLNHPAVQRALGTNLESTIGSRASPDSLQAQDQQNGLVSELEVQQKDDELPPYTGEIKAGDRRSQLFSTSGQASRFHLKKRIIVGNVSKYITTENREDSDLQLINGWCTSEDPLKNQGLITLSRRDPPFHLTRRGWGEFPIRVQLHFNDPRSKKVDIIHHLKLEEPTQDFKLLVLRREFGNVLESKVVQFIMKL</sequence>
<organism evidence="6 7">
    <name type="scientific">Stichopus japonicus</name>
    <name type="common">Sea cucumber</name>
    <dbReference type="NCBI Taxonomy" id="307972"/>
    <lineage>
        <taxon>Eukaryota</taxon>
        <taxon>Metazoa</taxon>
        <taxon>Echinodermata</taxon>
        <taxon>Eleutherozoa</taxon>
        <taxon>Echinozoa</taxon>
        <taxon>Holothuroidea</taxon>
        <taxon>Aspidochirotacea</taxon>
        <taxon>Aspidochirotida</taxon>
        <taxon>Stichopodidae</taxon>
        <taxon>Apostichopus</taxon>
    </lineage>
</organism>
<dbReference type="Pfam" id="PF03366">
    <property type="entry name" value="YEATS"/>
    <property type="match status" value="1"/>
</dbReference>
<comment type="subcellular location">
    <subcellularLocation>
        <location evidence="2">Nucleus</location>
    </subcellularLocation>
</comment>
<evidence type="ECO:0000256" key="1">
    <source>
        <dbReference type="ARBA" id="ARBA00023242"/>
    </source>
</evidence>
<feature type="compositionally biased region" description="Polar residues" evidence="4">
    <location>
        <begin position="1"/>
        <end position="10"/>
    </location>
</feature>
<keyword evidence="7" id="KW-1185">Reference proteome</keyword>
<evidence type="ECO:0000313" key="6">
    <source>
        <dbReference type="EMBL" id="PIK36685.1"/>
    </source>
</evidence>
<dbReference type="PROSITE" id="PS51037">
    <property type="entry name" value="YEATS"/>
    <property type="match status" value="1"/>
</dbReference>
<protein>
    <submittedName>
        <fullName evidence="6">Putative YEATS domain-containing protein 2</fullName>
    </submittedName>
</protein>
<dbReference type="OrthoDB" id="1741717at2759"/>
<dbReference type="Gene3D" id="2.60.40.1970">
    <property type="entry name" value="YEATS domain"/>
    <property type="match status" value="1"/>
</dbReference>
<comment type="caution">
    <text evidence="6">The sequence shown here is derived from an EMBL/GenBank/DDBJ whole genome shotgun (WGS) entry which is preliminary data.</text>
</comment>
<dbReference type="GO" id="GO:0005634">
    <property type="term" value="C:nucleus"/>
    <property type="evidence" value="ECO:0007669"/>
    <property type="project" value="UniProtKB-SubCell"/>
</dbReference>
<keyword evidence="1 2" id="KW-0539">Nucleus</keyword>
<keyword evidence="3" id="KW-0175">Coiled coil</keyword>
<feature type="domain" description="YEATS" evidence="5">
    <location>
        <begin position="151"/>
        <end position="303"/>
    </location>
</feature>
<accession>A0A2G8JLS9</accession>
<name>A0A2G8JLS9_STIJA</name>
<dbReference type="AlphaFoldDB" id="A0A2G8JLS9"/>
<evidence type="ECO:0000256" key="4">
    <source>
        <dbReference type="SAM" id="MobiDB-lite"/>
    </source>
</evidence>
<feature type="region of interest" description="Disordered" evidence="4">
    <location>
        <begin position="1"/>
        <end position="41"/>
    </location>
</feature>
<evidence type="ECO:0000313" key="7">
    <source>
        <dbReference type="Proteomes" id="UP000230750"/>
    </source>
</evidence>
<dbReference type="InterPro" id="IPR005033">
    <property type="entry name" value="YEATS"/>
</dbReference>
<evidence type="ECO:0000256" key="3">
    <source>
        <dbReference type="SAM" id="Coils"/>
    </source>
</evidence>
<dbReference type="PANTHER" id="PTHR23195">
    <property type="entry name" value="YEATS DOMAIN"/>
    <property type="match status" value="1"/>
</dbReference>
<gene>
    <name evidence="6" type="ORF">BSL78_26488</name>
</gene>
<dbReference type="EMBL" id="MRZV01001635">
    <property type="protein sequence ID" value="PIK36685.1"/>
    <property type="molecule type" value="Genomic_DNA"/>
</dbReference>
<proteinExistence type="predicted"/>
<evidence type="ECO:0000259" key="5">
    <source>
        <dbReference type="PROSITE" id="PS51037"/>
    </source>
</evidence>
<dbReference type="InterPro" id="IPR038704">
    <property type="entry name" value="YEAST_sf"/>
</dbReference>